<dbReference type="OrthoDB" id="4348522at2759"/>
<dbReference type="AlphaFoldDB" id="A0A0M0JCW9"/>
<sequence length="311" mass="32755">MEPPNGGDGAPPPTEGASGALPTTTRQAYIQYGRSLAATAGERHDRRRTRRFALSFSSSLPERSTVIDGIAAALCPGSSDGLARLLEATTAGLMSGGASPADARALATLERVEEPDATATCAICLDDLNCLEAAPVARLPRCSHAFHEACLLPWLRDCRGTCPICRTPLAEPTPPPAHAEPPIGPGPLAAGQLAGGISRATDRPTAPSHTDEVDHMSEVRTLMGAAYHFAGANATAATADRPALARQRAALAAHYERHLARRSEREALLRERADEIFERERRLEQAADSIREAASSRTADAFDDAMAAAGL</sequence>
<feature type="region of interest" description="Disordered" evidence="5">
    <location>
        <begin position="170"/>
        <end position="193"/>
    </location>
</feature>
<evidence type="ECO:0000313" key="7">
    <source>
        <dbReference type="EMBL" id="KOO24330.1"/>
    </source>
</evidence>
<dbReference type="SMART" id="SM00184">
    <property type="entry name" value="RING"/>
    <property type="match status" value="1"/>
</dbReference>
<keyword evidence="3" id="KW-0862">Zinc</keyword>
<keyword evidence="2 4" id="KW-0863">Zinc-finger</keyword>
<dbReference type="Proteomes" id="UP000037460">
    <property type="component" value="Unassembled WGS sequence"/>
</dbReference>
<keyword evidence="1" id="KW-0479">Metal-binding</keyword>
<evidence type="ECO:0000256" key="5">
    <source>
        <dbReference type="SAM" id="MobiDB-lite"/>
    </source>
</evidence>
<dbReference type="InterPro" id="IPR013083">
    <property type="entry name" value="Znf_RING/FYVE/PHD"/>
</dbReference>
<evidence type="ECO:0000259" key="6">
    <source>
        <dbReference type="PROSITE" id="PS50089"/>
    </source>
</evidence>
<dbReference type="GO" id="GO:0061630">
    <property type="term" value="F:ubiquitin protein ligase activity"/>
    <property type="evidence" value="ECO:0007669"/>
    <property type="project" value="TreeGrafter"/>
</dbReference>
<evidence type="ECO:0000256" key="1">
    <source>
        <dbReference type="ARBA" id="ARBA00022723"/>
    </source>
</evidence>
<feature type="region of interest" description="Disordered" evidence="5">
    <location>
        <begin position="1"/>
        <end position="21"/>
    </location>
</feature>
<dbReference type="Gene3D" id="3.30.40.10">
    <property type="entry name" value="Zinc/RING finger domain, C3HC4 (zinc finger)"/>
    <property type="match status" value="1"/>
</dbReference>
<feature type="compositionally biased region" description="Pro residues" evidence="5">
    <location>
        <begin position="171"/>
        <end position="185"/>
    </location>
</feature>
<dbReference type="GO" id="GO:0016567">
    <property type="term" value="P:protein ubiquitination"/>
    <property type="evidence" value="ECO:0007669"/>
    <property type="project" value="TreeGrafter"/>
</dbReference>
<protein>
    <submittedName>
        <fullName evidence="7">Ring finger protein 115</fullName>
    </submittedName>
</protein>
<dbReference type="Pfam" id="PF13639">
    <property type="entry name" value="zf-RING_2"/>
    <property type="match status" value="1"/>
</dbReference>
<dbReference type="GO" id="GO:0008270">
    <property type="term" value="F:zinc ion binding"/>
    <property type="evidence" value="ECO:0007669"/>
    <property type="project" value="UniProtKB-KW"/>
</dbReference>
<dbReference type="SUPFAM" id="SSF57850">
    <property type="entry name" value="RING/U-box"/>
    <property type="match status" value="1"/>
</dbReference>
<dbReference type="PANTHER" id="PTHR45969:SF69">
    <property type="entry name" value="FINGER DOMAIN PROTEIN, PUTATIVE (AFU_ORTHOLOGUE AFUA_3G12190)-RELATED"/>
    <property type="match status" value="1"/>
</dbReference>
<feature type="non-terminal residue" evidence="7">
    <location>
        <position position="311"/>
    </location>
</feature>
<comment type="caution">
    <text evidence="7">The sequence shown here is derived from an EMBL/GenBank/DDBJ whole genome shotgun (WGS) entry which is preliminary data.</text>
</comment>
<gene>
    <name evidence="7" type="ORF">Ctob_003864</name>
</gene>
<name>A0A0M0JCW9_9EUKA</name>
<feature type="domain" description="RING-type" evidence="6">
    <location>
        <begin position="121"/>
        <end position="166"/>
    </location>
</feature>
<keyword evidence="8" id="KW-1185">Reference proteome</keyword>
<organism evidence="7 8">
    <name type="scientific">Chrysochromulina tobinii</name>
    <dbReference type="NCBI Taxonomy" id="1460289"/>
    <lineage>
        <taxon>Eukaryota</taxon>
        <taxon>Haptista</taxon>
        <taxon>Haptophyta</taxon>
        <taxon>Prymnesiophyceae</taxon>
        <taxon>Prymnesiales</taxon>
        <taxon>Chrysochromulinaceae</taxon>
        <taxon>Chrysochromulina</taxon>
    </lineage>
</organism>
<proteinExistence type="predicted"/>
<accession>A0A0M0JCW9</accession>
<dbReference type="PROSITE" id="PS50089">
    <property type="entry name" value="ZF_RING_2"/>
    <property type="match status" value="1"/>
</dbReference>
<evidence type="ECO:0000313" key="8">
    <source>
        <dbReference type="Proteomes" id="UP000037460"/>
    </source>
</evidence>
<evidence type="ECO:0000256" key="3">
    <source>
        <dbReference type="ARBA" id="ARBA00022833"/>
    </source>
</evidence>
<dbReference type="InterPro" id="IPR001841">
    <property type="entry name" value="Znf_RING"/>
</dbReference>
<evidence type="ECO:0000256" key="2">
    <source>
        <dbReference type="ARBA" id="ARBA00022771"/>
    </source>
</evidence>
<dbReference type="PANTHER" id="PTHR45969">
    <property type="entry name" value="RING ZINC FINGER PROTEIN-RELATED"/>
    <property type="match status" value="1"/>
</dbReference>
<evidence type="ECO:0000256" key="4">
    <source>
        <dbReference type="PROSITE-ProRule" id="PRU00175"/>
    </source>
</evidence>
<dbReference type="EMBL" id="JWZX01003105">
    <property type="protein sequence ID" value="KOO24330.1"/>
    <property type="molecule type" value="Genomic_DNA"/>
</dbReference>
<reference evidence="8" key="1">
    <citation type="journal article" date="2015" name="PLoS Genet.">
        <title>Genome Sequence and Transcriptome Analyses of Chrysochromulina tobin: Metabolic Tools for Enhanced Algal Fitness in the Prominent Order Prymnesiales (Haptophyceae).</title>
        <authorList>
            <person name="Hovde B.T."/>
            <person name="Deodato C.R."/>
            <person name="Hunsperger H.M."/>
            <person name="Ryken S.A."/>
            <person name="Yost W."/>
            <person name="Jha R.K."/>
            <person name="Patterson J."/>
            <person name="Monnat R.J. Jr."/>
            <person name="Barlow S.B."/>
            <person name="Starkenburg S.R."/>
            <person name="Cattolico R.A."/>
        </authorList>
    </citation>
    <scope>NUCLEOTIDE SEQUENCE</scope>
    <source>
        <strain evidence="8">CCMP291</strain>
    </source>
</reference>